<keyword evidence="2" id="KW-1185">Reference proteome</keyword>
<organism evidence="1 2">
    <name type="scientific">Microctonus hyperodae</name>
    <name type="common">Parasitoid wasp</name>
    <dbReference type="NCBI Taxonomy" id="165561"/>
    <lineage>
        <taxon>Eukaryota</taxon>
        <taxon>Metazoa</taxon>
        <taxon>Ecdysozoa</taxon>
        <taxon>Arthropoda</taxon>
        <taxon>Hexapoda</taxon>
        <taxon>Insecta</taxon>
        <taxon>Pterygota</taxon>
        <taxon>Neoptera</taxon>
        <taxon>Endopterygota</taxon>
        <taxon>Hymenoptera</taxon>
        <taxon>Apocrita</taxon>
        <taxon>Ichneumonoidea</taxon>
        <taxon>Braconidae</taxon>
        <taxon>Euphorinae</taxon>
        <taxon>Microctonus</taxon>
    </lineage>
</organism>
<protein>
    <submittedName>
        <fullName evidence="1">Uncharacterized protein</fullName>
    </submittedName>
</protein>
<dbReference type="Proteomes" id="UP001168972">
    <property type="component" value="Unassembled WGS sequence"/>
</dbReference>
<name>A0AA39C326_MICHY</name>
<dbReference type="AlphaFoldDB" id="A0AA39C326"/>
<gene>
    <name evidence="1" type="ORF">PV327_011461</name>
</gene>
<proteinExistence type="predicted"/>
<sequence>MYDKKISGELINSMKSAYNALLSLDPDTPNDSLIITWKRIGDENVQYLSELLKTAHLTVGEKLHVLTTTAHLKSLSAKFEEHQHQRNRRWERRQSIIDGGNIGTNDNFIQWDNAETAFNNRINTGIFTN</sequence>
<reference evidence="1" key="1">
    <citation type="journal article" date="2023" name="bioRxiv">
        <title>Scaffold-level genome assemblies of two parasitoid biocontrol wasps reveal the parthenogenesis mechanism and an associated novel virus.</title>
        <authorList>
            <person name="Inwood S."/>
            <person name="Skelly J."/>
            <person name="Guhlin J."/>
            <person name="Harrop T."/>
            <person name="Goldson S."/>
            <person name="Dearden P."/>
        </authorList>
    </citation>
    <scope>NUCLEOTIDE SEQUENCE</scope>
    <source>
        <strain evidence="1">Lincoln</strain>
        <tissue evidence="1">Whole body</tissue>
    </source>
</reference>
<dbReference type="EMBL" id="JAQQBR010002542">
    <property type="protein sequence ID" value="KAK0157012.1"/>
    <property type="molecule type" value="Genomic_DNA"/>
</dbReference>
<accession>A0AA39C326</accession>
<evidence type="ECO:0000313" key="2">
    <source>
        <dbReference type="Proteomes" id="UP001168972"/>
    </source>
</evidence>
<comment type="caution">
    <text evidence="1">The sequence shown here is derived from an EMBL/GenBank/DDBJ whole genome shotgun (WGS) entry which is preliminary data.</text>
</comment>
<evidence type="ECO:0000313" key="1">
    <source>
        <dbReference type="EMBL" id="KAK0157012.1"/>
    </source>
</evidence>
<reference evidence="1" key="2">
    <citation type="submission" date="2023-03" db="EMBL/GenBank/DDBJ databases">
        <authorList>
            <person name="Inwood S.N."/>
            <person name="Skelly J.G."/>
            <person name="Guhlin J."/>
            <person name="Harrop T.W.R."/>
            <person name="Goldson S.G."/>
            <person name="Dearden P.K."/>
        </authorList>
    </citation>
    <scope>NUCLEOTIDE SEQUENCE</scope>
    <source>
        <strain evidence="1">Lincoln</strain>
        <tissue evidence="1">Whole body</tissue>
    </source>
</reference>